<dbReference type="EMBL" id="LWDX02054616">
    <property type="protein sequence ID" value="OEL19119.1"/>
    <property type="molecule type" value="Genomic_DNA"/>
</dbReference>
<dbReference type="InterPro" id="IPR036397">
    <property type="entry name" value="RNaseH_sf"/>
</dbReference>
<dbReference type="AlphaFoldDB" id="A0A1E5V1U4"/>
<dbReference type="OrthoDB" id="696432at2759"/>
<sequence length="273" mass="29142">MGLSSPPLISTLNGTAAAAAKGVNFDGRYDDRGIFRMGAVGQQLRLAAETLQLLQLEAGTPQDASAATAGAVFVLSFGTDAYTCLLALGLPLPLPGVTCGPRRALAPLRPADRPAPAPVPELAPAPAVCAALLPKPNCGQPRKSSFFVLNQPDKMQIKLVTLLWMLWAERNDVNSGESKRPPSQLCFSIQRKVSELLELYQKADPISKKCVKTWQKPEEPFLKINIDGAFDANKKSGGWGFVIRDTDGHVVGAGARKINFASDALHIEAEACL</sequence>
<dbReference type="GO" id="GO:0003676">
    <property type="term" value="F:nucleic acid binding"/>
    <property type="evidence" value="ECO:0007669"/>
    <property type="project" value="InterPro"/>
</dbReference>
<dbReference type="InterPro" id="IPR002156">
    <property type="entry name" value="RNaseH_domain"/>
</dbReference>
<feature type="domain" description="RNase H type-1" evidence="1">
    <location>
        <begin position="225"/>
        <end position="273"/>
    </location>
</feature>
<organism evidence="2 3">
    <name type="scientific">Dichanthelium oligosanthes</name>
    <dbReference type="NCBI Taxonomy" id="888268"/>
    <lineage>
        <taxon>Eukaryota</taxon>
        <taxon>Viridiplantae</taxon>
        <taxon>Streptophyta</taxon>
        <taxon>Embryophyta</taxon>
        <taxon>Tracheophyta</taxon>
        <taxon>Spermatophyta</taxon>
        <taxon>Magnoliopsida</taxon>
        <taxon>Liliopsida</taxon>
        <taxon>Poales</taxon>
        <taxon>Poaceae</taxon>
        <taxon>PACMAD clade</taxon>
        <taxon>Panicoideae</taxon>
        <taxon>Panicodae</taxon>
        <taxon>Paniceae</taxon>
        <taxon>Dichantheliinae</taxon>
        <taxon>Dichanthelium</taxon>
    </lineage>
</organism>
<evidence type="ECO:0000313" key="2">
    <source>
        <dbReference type="EMBL" id="OEL19119.1"/>
    </source>
</evidence>
<keyword evidence="3" id="KW-1185">Reference proteome</keyword>
<dbReference type="PANTHER" id="PTHR47074:SF70">
    <property type="entry name" value="OS07G0513450 PROTEIN"/>
    <property type="match status" value="1"/>
</dbReference>
<proteinExistence type="predicted"/>
<dbReference type="InterPro" id="IPR044730">
    <property type="entry name" value="RNase_H-like_dom_plant"/>
</dbReference>
<reference evidence="2 3" key="1">
    <citation type="submission" date="2016-09" db="EMBL/GenBank/DDBJ databases">
        <title>The draft genome of Dichanthelium oligosanthes: A C3 panicoid grass species.</title>
        <authorList>
            <person name="Studer A.J."/>
            <person name="Schnable J.C."/>
            <person name="Brutnell T.P."/>
        </authorList>
    </citation>
    <scope>NUCLEOTIDE SEQUENCE [LARGE SCALE GENOMIC DNA]</scope>
    <source>
        <strain evidence="3">cv. Kellogg 1175</strain>
        <tissue evidence="2">Leaf</tissue>
    </source>
</reference>
<dbReference type="CDD" id="cd06222">
    <property type="entry name" value="RNase_H_like"/>
    <property type="match status" value="1"/>
</dbReference>
<protein>
    <recommendedName>
        <fullName evidence="1">RNase H type-1 domain-containing protein</fullName>
    </recommendedName>
</protein>
<dbReference type="GO" id="GO:0004523">
    <property type="term" value="F:RNA-DNA hybrid ribonuclease activity"/>
    <property type="evidence" value="ECO:0007669"/>
    <property type="project" value="InterPro"/>
</dbReference>
<dbReference type="Proteomes" id="UP000095767">
    <property type="component" value="Unassembled WGS sequence"/>
</dbReference>
<evidence type="ECO:0000313" key="3">
    <source>
        <dbReference type="Proteomes" id="UP000095767"/>
    </source>
</evidence>
<name>A0A1E5V1U4_9POAL</name>
<dbReference type="Pfam" id="PF13456">
    <property type="entry name" value="RVT_3"/>
    <property type="match status" value="1"/>
</dbReference>
<evidence type="ECO:0000259" key="1">
    <source>
        <dbReference type="Pfam" id="PF13456"/>
    </source>
</evidence>
<accession>A0A1E5V1U4</accession>
<dbReference type="STRING" id="888268.A0A1E5V1U4"/>
<dbReference type="PANTHER" id="PTHR47074">
    <property type="entry name" value="BNAC02G40300D PROTEIN"/>
    <property type="match status" value="1"/>
</dbReference>
<dbReference type="InterPro" id="IPR052929">
    <property type="entry name" value="RNase_H-like_EbsB-rel"/>
</dbReference>
<gene>
    <name evidence="2" type="ORF">BAE44_0019860</name>
</gene>
<dbReference type="Gene3D" id="3.30.420.10">
    <property type="entry name" value="Ribonuclease H-like superfamily/Ribonuclease H"/>
    <property type="match status" value="1"/>
</dbReference>
<comment type="caution">
    <text evidence="2">The sequence shown here is derived from an EMBL/GenBank/DDBJ whole genome shotgun (WGS) entry which is preliminary data.</text>
</comment>